<dbReference type="RefSeq" id="XP_012203980.1">
    <property type="nucleotide sequence ID" value="XM_012348590.1"/>
</dbReference>
<reference evidence="1 2" key="1">
    <citation type="journal article" date="2013" name="PLoS Genet.">
        <title>Distinctive expansion of potential virulence genes in the genome of the oomycete fish pathogen Saprolegnia parasitica.</title>
        <authorList>
            <person name="Jiang R.H."/>
            <person name="de Bruijn I."/>
            <person name="Haas B.J."/>
            <person name="Belmonte R."/>
            <person name="Lobach L."/>
            <person name="Christie J."/>
            <person name="van den Ackerveken G."/>
            <person name="Bottin A."/>
            <person name="Bulone V."/>
            <person name="Diaz-Moreno S.M."/>
            <person name="Dumas B."/>
            <person name="Fan L."/>
            <person name="Gaulin E."/>
            <person name="Govers F."/>
            <person name="Grenville-Briggs L.J."/>
            <person name="Horner N.R."/>
            <person name="Levin J.Z."/>
            <person name="Mammella M."/>
            <person name="Meijer H.J."/>
            <person name="Morris P."/>
            <person name="Nusbaum C."/>
            <person name="Oome S."/>
            <person name="Phillips A.J."/>
            <person name="van Rooyen D."/>
            <person name="Rzeszutek E."/>
            <person name="Saraiva M."/>
            <person name="Secombes C.J."/>
            <person name="Seidl M.F."/>
            <person name="Snel B."/>
            <person name="Stassen J.H."/>
            <person name="Sykes S."/>
            <person name="Tripathy S."/>
            <person name="van den Berg H."/>
            <person name="Vega-Arreguin J.C."/>
            <person name="Wawra S."/>
            <person name="Young S.K."/>
            <person name="Zeng Q."/>
            <person name="Dieguez-Uribeondo J."/>
            <person name="Russ C."/>
            <person name="Tyler B.M."/>
            <person name="van West P."/>
        </authorList>
    </citation>
    <scope>NUCLEOTIDE SEQUENCE [LARGE SCALE GENOMIC DNA]</scope>
    <source>
        <strain evidence="1 2">CBS 223.65</strain>
    </source>
</reference>
<dbReference type="KEGG" id="spar:SPRG_09153"/>
<dbReference type="OrthoDB" id="81070at2759"/>
<dbReference type="GeneID" id="24131345"/>
<dbReference type="OMA" id="TYRVDAT"/>
<dbReference type="VEuPathDB" id="FungiDB:SPRG_09153"/>
<gene>
    <name evidence="1" type="ORF">SPRG_09153</name>
</gene>
<protein>
    <submittedName>
        <fullName evidence="1">Uncharacterized protein</fullName>
    </submittedName>
</protein>
<keyword evidence="2" id="KW-1185">Reference proteome</keyword>
<evidence type="ECO:0000313" key="2">
    <source>
        <dbReference type="Proteomes" id="UP000030745"/>
    </source>
</evidence>
<sequence>MLAPHIVHIRHSFASSTSSSSSSCSSSSSTYRLDATRVEIVRASIRLPSDATKAKPSNDSVIFVIKVHTASGYHLVEQSWAAFTQLKEALLLALDPGHACSGVCPWLWEDLYHNFEHPTKKVDLRTWLHMRLHRHTKRTIQVYLEHFQELLDSMLHLLRQRHLQCHQFHDVCDVLAQFLQVPSMLDTCASSSLHHGLRF</sequence>
<accession>A0A067CET5</accession>
<dbReference type="Proteomes" id="UP000030745">
    <property type="component" value="Unassembled WGS sequence"/>
</dbReference>
<evidence type="ECO:0000313" key="1">
    <source>
        <dbReference type="EMBL" id="KDO25327.1"/>
    </source>
</evidence>
<dbReference type="EMBL" id="KK583233">
    <property type="protein sequence ID" value="KDO25327.1"/>
    <property type="molecule type" value="Genomic_DNA"/>
</dbReference>
<organism evidence="1 2">
    <name type="scientific">Saprolegnia parasitica (strain CBS 223.65)</name>
    <dbReference type="NCBI Taxonomy" id="695850"/>
    <lineage>
        <taxon>Eukaryota</taxon>
        <taxon>Sar</taxon>
        <taxon>Stramenopiles</taxon>
        <taxon>Oomycota</taxon>
        <taxon>Saprolegniomycetes</taxon>
        <taxon>Saprolegniales</taxon>
        <taxon>Saprolegniaceae</taxon>
        <taxon>Saprolegnia</taxon>
    </lineage>
</organism>
<name>A0A067CET5_SAPPC</name>
<dbReference type="AlphaFoldDB" id="A0A067CET5"/>
<proteinExistence type="predicted"/>